<dbReference type="Proteomes" id="UP000281899">
    <property type="component" value="Unassembled WGS sequence"/>
</dbReference>
<comment type="caution">
    <text evidence="1">The sequence shown here is derived from an EMBL/GenBank/DDBJ whole genome shotgun (WGS) entry which is preliminary data.</text>
</comment>
<reference evidence="1 2" key="1">
    <citation type="submission" date="2018-11" db="EMBL/GenBank/DDBJ databases">
        <title>Proposal to divide the Flavobacteriaceae and reorganize its genera based on Amino Acid Identity values calculated from whole genome sequences.</title>
        <authorList>
            <person name="Nicholson A.C."/>
            <person name="Gulvik C.A."/>
            <person name="Whitney A.M."/>
            <person name="Humrighouse B.W."/>
            <person name="Bell M."/>
            <person name="Holmes B."/>
            <person name="Steigerwalt A."/>
            <person name="Villarma A."/>
            <person name="Sheth M."/>
            <person name="Batra D."/>
            <person name="Pryor J."/>
            <person name="Bernardet J.-F."/>
            <person name="Hugo C."/>
            <person name="Kampfer P."/>
            <person name="Newman J."/>
            <person name="Mcquiston J.R."/>
        </authorList>
    </citation>
    <scope>NUCLEOTIDE SEQUENCE [LARGE SCALE GENOMIC DNA]</scope>
    <source>
        <strain evidence="1 2">G0235</strain>
    </source>
</reference>
<keyword evidence="2" id="KW-1185">Reference proteome</keyword>
<organism evidence="1 2">
    <name type="scientific">Chryseobacterium cucumeris</name>
    <dbReference type="NCBI Taxonomy" id="1813611"/>
    <lineage>
        <taxon>Bacteria</taxon>
        <taxon>Pseudomonadati</taxon>
        <taxon>Bacteroidota</taxon>
        <taxon>Flavobacteriia</taxon>
        <taxon>Flavobacteriales</taxon>
        <taxon>Weeksellaceae</taxon>
        <taxon>Chryseobacterium group</taxon>
        <taxon>Chryseobacterium</taxon>
    </lineage>
</organism>
<protein>
    <submittedName>
        <fullName evidence="1">Uncharacterized protein</fullName>
    </submittedName>
</protein>
<gene>
    <name evidence="1" type="ORF">EGI15_12475</name>
</gene>
<dbReference type="RefSeq" id="WP_062675430.1">
    <property type="nucleotide sequence ID" value="NZ_JAKYXD010000009.1"/>
</dbReference>
<evidence type="ECO:0000313" key="1">
    <source>
        <dbReference type="EMBL" id="ROH91373.1"/>
    </source>
</evidence>
<accession>A0ABX9X501</accession>
<sequence length="59" mass="7214">MKIKVKEKNKLPLTFKHIESFNDQKPKKTNDVVYVLECKKYQTNYYIRERPIKSLNRLL</sequence>
<dbReference type="GeneID" id="301713484"/>
<name>A0ABX9X501_9FLAO</name>
<proteinExistence type="predicted"/>
<evidence type="ECO:0000313" key="2">
    <source>
        <dbReference type="Proteomes" id="UP000281899"/>
    </source>
</evidence>
<dbReference type="EMBL" id="RJTW01000006">
    <property type="protein sequence ID" value="ROH91373.1"/>
    <property type="molecule type" value="Genomic_DNA"/>
</dbReference>